<evidence type="ECO:0000256" key="3">
    <source>
        <dbReference type="ARBA" id="ARBA00019077"/>
    </source>
</evidence>
<reference evidence="11" key="1">
    <citation type="journal article" date="2014" name="Genome">
        <title>Draft Genome Sequences of Three Strains of Bacteroides pyogenes Isolated from a Cat and Swine.</title>
        <authorList>
            <person name="Sakamoto M."/>
            <person name="Oshima K."/>
            <person name="Suda W."/>
            <person name="Kitamura K."/>
            <person name="Iida T."/>
            <person name="Hattori M."/>
            <person name="Ohkuma M."/>
        </authorList>
    </citation>
    <scope>NUCLEOTIDE SEQUENCE [LARGE SCALE GENOMIC DNA]</scope>
    <source>
        <strain evidence="11">JCM 6294</strain>
    </source>
</reference>
<dbReference type="eggNOG" id="COG1519">
    <property type="taxonomic scope" value="Bacteria"/>
</dbReference>
<dbReference type="Proteomes" id="UP000018842">
    <property type="component" value="Unassembled WGS sequence"/>
</dbReference>
<evidence type="ECO:0000259" key="9">
    <source>
        <dbReference type="Pfam" id="PF04413"/>
    </source>
</evidence>
<keyword evidence="8" id="KW-1003">Cell membrane</keyword>
<evidence type="ECO:0000256" key="2">
    <source>
        <dbReference type="ARBA" id="ARBA00012621"/>
    </source>
</evidence>
<dbReference type="PANTHER" id="PTHR42755:SF1">
    <property type="entry name" value="3-DEOXY-D-MANNO-OCTULOSONIC ACID TRANSFERASE, MITOCHONDRIAL-RELATED"/>
    <property type="match status" value="1"/>
</dbReference>
<gene>
    <name evidence="10" type="ORF">JCM6294_358</name>
</gene>
<keyword evidence="8" id="KW-0448">Lipopolysaccharide biosynthesis</keyword>
<evidence type="ECO:0000256" key="8">
    <source>
        <dbReference type="RuleBase" id="RU365103"/>
    </source>
</evidence>
<dbReference type="STRING" id="1121100.GCA_000428105_00258"/>
<dbReference type="UniPathway" id="UPA00958"/>
<comment type="similarity">
    <text evidence="8">Belongs to the glycosyltransferase group 1 family.</text>
</comment>
<dbReference type="AlphaFoldDB" id="W4PCZ6"/>
<evidence type="ECO:0000313" key="10">
    <source>
        <dbReference type="EMBL" id="GAE17590.1"/>
    </source>
</evidence>
<organism evidence="10 11">
    <name type="scientific">Bacteroides pyogenes DSM 20611 = JCM 6294</name>
    <dbReference type="NCBI Taxonomy" id="1121100"/>
    <lineage>
        <taxon>Bacteria</taxon>
        <taxon>Pseudomonadati</taxon>
        <taxon>Bacteroidota</taxon>
        <taxon>Bacteroidia</taxon>
        <taxon>Bacteroidales</taxon>
        <taxon>Bacteroidaceae</taxon>
        <taxon>Bacteroides</taxon>
    </lineage>
</organism>
<dbReference type="FunFam" id="3.40.50.11720:FF:000002">
    <property type="entry name" value="3-deoxy-D-manno-octulosonic acid transferase"/>
    <property type="match status" value="1"/>
</dbReference>
<proteinExistence type="inferred from homology"/>
<dbReference type="InterPro" id="IPR039901">
    <property type="entry name" value="Kdotransferase"/>
</dbReference>
<dbReference type="PANTHER" id="PTHR42755">
    <property type="entry name" value="3-DEOXY-MANNO-OCTULOSONATE CYTIDYLYLTRANSFERASE"/>
    <property type="match status" value="1"/>
</dbReference>
<dbReference type="GO" id="GO:0043842">
    <property type="term" value="F:Kdo transferase activity"/>
    <property type="evidence" value="ECO:0007669"/>
    <property type="project" value="UniProtKB-EC"/>
</dbReference>
<feature type="domain" description="3-deoxy-D-manno-octulosonic-acid transferase N-terminal" evidence="9">
    <location>
        <begin position="17"/>
        <end position="178"/>
    </location>
</feature>
<comment type="function">
    <text evidence="8">Involved in lipopolysaccharide (LPS) biosynthesis. Catalyzes the transfer of 3-deoxy-D-manno-octulosonate (Kdo) residue(s) from CMP-Kdo to lipid IV(A), the tetraacyldisaccharide-1,4'-bisphosphate precursor of lipid A.</text>
</comment>
<name>W4PCZ6_9BACE</name>
<dbReference type="InterPro" id="IPR038107">
    <property type="entry name" value="Glycos_transf_N_sf"/>
</dbReference>
<dbReference type="EMBL" id="BAIR01000002">
    <property type="protein sequence ID" value="GAE17590.1"/>
    <property type="molecule type" value="Genomic_DNA"/>
</dbReference>
<comment type="caution">
    <text evidence="10">The sequence shown here is derived from an EMBL/GenBank/DDBJ whole genome shotgun (WGS) entry which is preliminary data.</text>
</comment>
<dbReference type="InterPro" id="IPR007507">
    <property type="entry name" value="Glycos_transf_N"/>
</dbReference>
<dbReference type="GO" id="GO:0005886">
    <property type="term" value="C:plasma membrane"/>
    <property type="evidence" value="ECO:0007669"/>
    <property type="project" value="UniProtKB-SubCell"/>
</dbReference>
<feature type="active site" description="Proton acceptor" evidence="7">
    <location>
        <position position="32"/>
    </location>
</feature>
<evidence type="ECO:0000256" key="6">
    <source>
        <dbReference type="ARBA" id="ARBA00049183"/>
    </source>
</evidence>
<dbReference type="Pfam" id="PF04413">
    <property type="entry name" value="Glycos_transf_N"/>
    <property type="match status" value="1"/>
</dbReference>
<dbReference type="GO" id="GO:0009245">
    <property type="term" value="P:lipid A biosynthetic process"/>
    <property type="evidence" value="ECO:0007669"/>
    <property type="project" value="TreeGrafter"/>
</dbReference>
<comment type="subcellular location">
    <subcellularLocation>
        <location evidence="8">Cell membrane</location>
    </subcellularLocation>
</comment>
<evidence type="ECO:0000256" key="1">
    <source>
        <dbReference type="ARBA" id="ARBA00004713"/>
    </source>
</evidence>
<keyword evidence="8" id="KW-0472">Membrane</keyword>
<evidence type="ECO:0000313" key="11">
    <source>
        <dbReference type="Proteomes" id="UP000018842"/>
    </source>
</evidence>
<keyword evidence="4 8" id="KW-0808">Transferase</keyword>
<accession>W4PCZ6</accession>
<dbReference type="GO" id="GO:0009244">
    <property type="term" value="P:lipopolysaccharide core region biosynthetic process"/>
    <property type="evidence" value="ECO:0007669"/>
    <property type="project" value="UniProtKB-UniRule"/>
</dbReference>
<dbReference type="Gene3D" id="3.40.50.11720">
    <property type="entry name" value="3-Deoxy-D-manno-octulosonic-acid transferase, N-terminal domain"/>
    <property type="match status" value="1"/>
</dbReference>
<dbReference type="SUPFAM" id="SSF53756">
    <property type="entry name" value="UDP-Glycosyltransferase/glycogen phosphorylase"/>
    <property type="match status" value="1"/>
</dbReference>
<comment type="pathway">
    <text evidence="1 8">Bacterial outer membrane biogenesis; LPS core biosynthesis.</text>
</comment>
<evidence type="ECO:0000256" key="4">
    <source>
        <dbReference type="ARBA" id="ARBA00022679"/>
    </source>
</evidence>
<protein>
    <recommendedName>
        <fullName evidence="3 8">3-deoxy-D-manno-octulosonic acid transferase</fullName>
        <shortName evidence="8">Kdo transferase</shortName>
        <ecNumber evidence="2 8">2.4.99.12</ecNumber>
    </recommendedName>
    <alternativeName>
        <fullName evidence="5 8">Lipid IV(A) 3-deoxy-D-manno-octulosonic acid transferase</fullName>
    </alternativeName>
</protein>
<evidence type="ECO:0000256" key="7">
    <source>
        <dbReference type="PIRSR" id="PIRSR639901-1"/>
    </source>
</evidence>
<evidence type="ECO:0000256" key="5">
    <source>
        <dbReference type="ARBA" id="ARBA00031445"/>
    </source>
</evidence>
<sequence length="226" mass="27637">MMKGHWVVYELLRQQVEKDERYIWFHAASLGEFEQGRPLIEEIRAQYPAYRILLTFFSPSGYEVRKHYRGADIVCYLPFDKPRNVKKFLDIANPCMAFFIKYEFWKNYLDELHKRRIPVYSVSSIFRRDQIFFKWYGGSYRRVLRNFDHLFVQNEASKRYLSKIGINRVTVVGDTRFDRVLQIREELRNCRWWKSLKETILSPLWREAHGVRMKTCFWNILIRTRK</sequence>
<dbReference type="EC" id="2.4.99.12" evidence="2 8"/>
<comment type="catalytic activity">
    <reaction evidence="6 8">
        <text>lipid IVA (E. coli) + CMP-3-deoxy-beta-D-manno-octulosonate = alpha-Kdo-(2-&gt;6)-lipid IVA (E. coli) + CMP + H(+)</text>
        <dbReference type="Rhea" id="RHEA:28066"/>
        <dbReference type="ChEBI" id="CHEBI:15378"/>
        <dbReference type="ChEBI" id="CHEBI:58603"/>
        <dbReference type="ChEBI" id="CHEBI:60364"/>
        <dbReference type="ChEBI" id="CHEBI:60377"/>
        <dbReference type="ChEBI" id="CHEBI:85987"/>
        <dbReference type="EC" id="2.4.99.12"/>
    </reaction>
</comment>